<proteinExistence type="predicted"/>
<evidence type="ECO:0000256" key="2">
    <source>
        <dbReference type="SAM" id="Phobius"/>
    </source>
</evidence>
<keyword evidence="4" id="KW-1185">Reference proteome</keyword>
<protein>
    <submittedName>
        <fullName evidence="3">Uncharacterized protein</fullName>
    </submittedName>
</protein>
<dbReference type="EMBL" id="JASFAG010000001">
    <property type="protein sequence ID" value="MDX9674790.1"/>
    <property type="molecule type" value="Genomic_DNA"/>
</dbReference>
<comment type="caution">
    <text evidence="3">The sequence shown here is derived from an EMBL/GenBank/DDBJ whole genome shotgun (WGS) entry which is preliminary data.</text>
</comment>
<sequence>MPKEIVFTIRPRGLVSALLVSPLVVLAAWWIFNWPWGNPNAPAWVQAVGSIAAILASVWIANAKDRRDEERALREVERAKEKMTFLQNSISHTALSMHDFAVRLLDCVQGLGVLTKTVDWGQVRRSLEGYYEQLNKLSALDLPSDELAKAYLSLWGAVREAHAEISISMSDSQHENLVPNAMSGCKRIIKAANYWSETTKLD</sequence>
<keyword evidence="2" id="KW-0472">Membrane</keyword>
<keyword evidence="2" id="KW-0812">Transmembrane</keyword>
<evidence type="ECO:0000256" key="1">
    <source>
        <dbReference type="SAM" id="Coils"/>
    </source>
</evidence>
<evidence type="ECO:0000313" key="4">
    <source>
        <dbReference type="Proteomes" id="UP001287024"/>
    </source>
</evidence>
<name>A0ABU5BDS2_9PSED</name>
<feature type="transmembrane region" description="Helical" evidence="2">
    <location>
        <begin position="44"/>
        <end position="61"/>
    </location>
</feature>
<keyword evidence="2" id="KW-1133">Transmembrane helix</keyword>
<keyword evidence="1" id="KW-0175">Coiled coil</keyword>
<organism evidence="3 4">
    <name type="scientific">Pseudomonas zeae</name>
    <dbReference type="NCBI Taxonomy" id="2745510"/>
    <lineage>
        <taxon>Bacteria</taxon>
        <taxon>Pseudomonadati</taxon>
        <taxon>Pseudomonadota</taxon>
        <taxon>Gammaproteobacteria</taxon>
        <taxon>Pseudomonadales</taxon>
        <taxon>Pseudomonadaceae</taxon>
        <taxon>Pseudomonas</taxon>
    </lineage>
</organism>
<feature type="transmembrane region" description="Helical" evidence="2">
    <location>
        <begin position="12"/>
        <end position="32"/>
    </location>
</feature>
<evidence type="ECO:0000313" key="3">
    <source>
        <dbReference type="EMBL" id="MDX9674790.1"/>
    </source>
</evidence>
<accession>A0ABU5BDS2</accession>
<dbReference type="RefSeq" id="WP_320335822.1">
    <property type="nucleotide sequence ID" value="NZ_JASFAG010000001.1"/>
</dbReference>
<dbReference type="Proteomes" id="UP001287024">
    <property type="component" value="Unassembled WGS sequence"/>
</dbReference>
<gene>
    <name evidence="3" type="ORF">QMK45_02395</name>
</gene>
<reference evidence="3 4" key="1">
    <citation type="submission" date="2023-05" db="EMBL/GenBank/DDBJ databases">
        <title>Siderophore-mediated competition between Bacillus subtilis and Pseudomonas marginalis.</title>
        <authorList>
            <person name="Lyng M."/>
            <person name="Joergensen J.P.B."/>
            <person name="Schostag M.D."/>
            <person name="Jarmusch S.A."/>
            <person name="Aguilar D.K.C."/>
            <person name="Andrade C.N.L."/>
            <person name="Kovacs A.T."/>
        </authorList>
    </citation>
    <scope>NUCLEOTIDE SEQUENCE [LARGE SCALE GENOMIC DNA]</scope>
    <source>
        <strain evidence="3 4">P8_72</strain>
    </source>
</reference>
<feature type="coiled-coil region" evidence="1">
    <location>
        <begin position="62"/>
        <end position="89"/>
    </location>
</feature>